<dbReference type="GO" id="GO:0015031">
    <property type="term" value="P:protein transport"/>
    <property type="evidence" value="ECO:0007669"/>
    <property type="project" value="UniProtKB-KW"/>
</dbReference>
<dbReference type="GO" id="GO:0031201">
    <property type="term" value="C:SNARE complex"/>
    <property type="evidence" value="ECO:0007669"/>
    <property type="project" value="TreeGrafter"/>
</dbReference>
<protein>
    <submittedName>
        <fullName evidence="10">Golgi SNAP receptor complex member 1</fullName>
    </submittedName>
</protein>
<keyword evidence="5" id="KW-0653">Protein transport</keyword>
<evidence type="ECO:0000256" key="7">
    <source>
        <dbReference type="ARBA" id="ARBA00023034"/>
    </source>
</evidence>
<keyword evidence="7" id="KW-0333">Golgi apparatus</keyword>
<evidence type="ECO:0000313" key="11">
    <source>
        <dbReference type="Proteomes" id="UP000009328"/>
    </source>
</evidence>
<gene>
    <name evidence="10" type="ORF">BN7_4393</name>
</gene>
<proteinExistence type="inferred from homology"/>
<evidence type="ECO:0000256" key="5">
    <source>
        <dbReference type="ARBA" id="ARBA00022927"/>
    </source>
</evidence>
<comment type="caution">
    <text evidence="10">The sequence shown here is derived from an EMBL/GenBank/DDBJ whole genome shotgun (WGS) entry which is preliminary data.</text>
</comment>
<dbReference type="InParanoid" id="K0KTW3"/>
<name>K0KTW3_WICCF</name>
<accession>K0KTW3</accession>
<dbReference type="InterPro" id="IPR023601">
    <property type="entry name" value="Golgi_SNAP_su1"/>
</dbReference>
<dbReference type="Pfam" id="PF12352">
    <property type="entry name" value="V-SNARE_C"/>
    <property type="match status" value="1"/>
</dbReference>
<evidence type="ECO:0000256" key="8">
    <source>
        <dbReference type="ARBA" id="ARBA00023136"/>
    </source>
</evidence>
<comment type="subcellular location">
    <subcellularLocation>
        <location evidence="1">Golgi apparatus membrane</location>
        <topology evidence="1">Single-pass type IV membrane protein</topology>
    </subcellularLocation>
</comment>
<evidence type="ECO:0000256" key="9">
    <source>
        <dbReference type="SAM" id="Phobius"/>
    </source>
</evidence>
<keyword evidence="4 9" id="KW-0812">Transmembrane</keyword>
<dbReference type="EMBL" id="CAIF01000156">
    <property type="protein sequence ID" value="CCH44824.1"/>
    <property type="molecule type" value="Genomic_DNA"/>
</dbReference>
<evidence type="ECO:0000256" key="2">
    <source>
        <dbReference type="ARBA" id="ARBA00008473"/>
    </source>
</evidence>
<dbReference type="AlphaFoldDB" id="K0KTW3"/>
<keyword evidence="10" id="KW-0675">Receptor</keyword>
<evidence type="ECO:0000256" key="6">
    <source>
        <dbReference type="ARBA" id="ARBA00022989"/>
    </source>
</evidence>
<dbReference type="HOGENOM" id="CLU_078034_1_1_1"/>
<dbReference type="GO" id="GO:0005484">
    <property type="term" value="F:SNAP receptor activity"/>
    <property type="evidence" value="ECO:0007669"/>
    <property type="project" value="TreeGrafter"/>
</dbReference>
<dbReference type="GO" id="GO:0006906">
    <property type="term" value="P:vesicle fusion"/>
    <property type="evidence" value="ECO:0007669"/>
    <property type="project" value="TreeGrafter"/>
</dbReference>
<evidence type="ECO:0000256" key="4">
    <source>
        <dbReference type="ARBA" id="ARBA00022692"/>
    </source>
</evidence>
<dbReference type="eggNOG" id="KOG3208">
    <property type="taxonomic scope" value="Eukaryota"/>
</dbReference>
<keyword evidence="3" id="KW-0813">Transport</keyword>
<evidence type="ECO:0000256" key="3">
    <source>
        <dbReference type="ARBA" id="ARBA00022448"/>
    </source>
</evidence>
<dbReference type="PIRSF" id="PIRSF027109">
    <property type="entry name" value="Golgi_SNARE"/>
    <property type="match status" value="1"/>
</dbReference>
<sequence length="207" mass="23636">MSSFTSIRSQAVSLENQTNTLLSKFSRFTVSSTSEPTADEVKLEKQIDEILHKVKSDSTISTVKLQQLSRHKELLQENWKNFATIKSSILQERNKLNLLFNVKNDIENHNKQNQINNDLDYIQDESIRVNKMNNFTDSLISRAYETRESLLNSNNSLSGASSRITNTISTIPGINVIISKINTRRKRDALILSTLISICILILFFTR</sequence>
<dbReference type="GO" id="GO:0006888">
    <property type="term" value="P:endoplasmic reticulum to Golgi vesicle-mediated transport"/>
    <property type="evidence" value="ECO:0007669"/>
    <property type="project" value="InterPro"/>
</dbReference>
<organism evidence="10 11">
    <name type="scientific">Wickerhamomyces ciferrii (strain ATCC 14091 / BCRC 22168 / CBS 111 / JCM 3599 / NBRC 0793 / NRRL Y-1031 F-60-10)</name>
    <name type="common">Yeast</name>
    <name type="synonym">Pichia ciferrii</name>
    <dbReference type="NCBI Taxonomy" id="1206466"/>
    <lineage>
        <taxon>Eukaryota</taxon>
        <taxon>Fungi</taxon>
        <taxon>Dikarya</taxon>
        <taxon>Ascomycota</taxon>
        <taxon>Saccharomycotina</taxon>
        <taxon>Saccharomycetes</taxon>
        <taxon>Phaffomycetales</taxon>
        <taxon>Wickerhamomycetaceae</taxon>
        <taxon>Wickerhamomyces</taxon>
    </lineage>
</organism>
<dbReference type="STRING" id="1206466.K0KTW3"/>
<dbReference type="Proteomes" id="UP000009328">
    <property type="component" value="Unassembled WGS sequence"/>
</dbReference>
<dbReference type="PANTHER" id="PTHR21094">
    <property type="entry name" value="GOS-28 SNARE- RELATED"/>
    <property type="match status" value="1"/>
</dbReference>
<dbReference type="GO" id="GO:0000139">
    <property type="term" value="C:Golgi membrane"/>
    <property type="evidence" value="ECO:0007669"/>
    <property type="project" value="UniProtKB-SubCell"/>
</dbReference>
<evidence type="ECO:0000256" key="1">
    <source>
        <dbReference type="ARBA" id="ARBA00004409"/>
    </source>
</evidence>
<dbReference type="FunCoup" id="K0KTW3">
    <property type="interactions" value="882"/>
</dbReference>
<reference evidence="10 11" key="1">
    <citation type="journal article" date="2012" name="Eukaryot. Cell">
        <title>Draft genome sequence of Wickerhamomyces ciferrii NRRL Y-1031 F-60-10.</title>
        <authorList>
            <person name="Schneider J."/>
            <person name="Andrea H."/>
            <person name="Blom J."/>
            <person name="Jaenicke S."/>
            <person name="Ruckert C."/>
            <person name="Schorsch C."/>
            <person name="Szczepanowski R."/>
            <person name="Farwick M."/>
            <person name="Goesmann A."/>
            <person name="Puhler A."/>
            <person name="Schaffer S."/>
            <person name="Tauch A."/>
            <person name="Kohler T."/>
            <person name="Brinkrolf K."/>
        </authorList>
    </citation>
    <scope>NUCLEOTIDE SEQUENCE [LARGE SCALE GENOMIC DNA]</scope>
    <source>
        <strain evidence="11">ATCC 14091 / BCRC 22168 / CBS 111 / JCM 3599 / NBRC 0793 / NRRL Y-1031 F-60-10</strain>
    </source>
</reference>
<keyword evidence="6 9" id="KW-1133">Transmembrane helix</keyword>
<keyword evidence="8 9" id="KW-0472">Membrane</keyword>
<feature type="transmembrane region" description="Helical" evidence="9">
    <location>
        <begin position="189"/>
        <end position="206"/>
    </location>
</feature>
<dbReference type="GO" id="GO:0048219">
    <property type="term" value="P:inter-Golgi cisterna vesicle-mediated transport"/>
    <property type="evidence" value="ECO:0007669"/>
    <property type="project" value="TreeGrafter"/>
</dbReference>
<dbReference type="PANTHER" id="PTHR21094:SF2">
    <property type="entry name" value="GOLGI SNAP RECEPTOR COMPLEX MEMBER 1"/>
    <property type="match status" value="1"/>
</dbReference>
<comment type="similarity">
    <text evidence="2">Belongs to the GOSR1 family.</text>
</comment>
<evidence type="ECO:0000313" key="10">
    <source>
        <dbReference type="EMBL" id="CCH44824.1"/>
    </source>
</evidence>
<keyword evidence="11" id="KW-1185">Reference proteome</keyword>
<dbReference type="GO" id="GO:0005801">
    <property type="term" value="C:cis-Golgi network"/>
    <property type="evidence" value="ECO:0007669"/>
    <property type="project" value="InterPro"/>
</dbReference>
<dbReference type="GO" id="GO:0005797">
    <property type="term" value="C:Golgi medial cisterna"/>
    <property type="evidence" value="ECO:0007669"/>
    <property type="project" value="TreeGrafter"/>
</dbReference>